<name>A0A317AA46_9PLEO</name>
<dbReference type="GO" id="GO:0000324">
    <property type="term" value="C:fungal-type vacuole"/>
    <property type="evidence" value="ECO:0007669"/>
    <property type="project" value="TreeGrafter"/>
</dbReference>
<sequence>MSLAAQGADAPQPYVVPPSTKFDGPDGSWSTFKISVGTPEQEFRVLPSTKSGVTFVVAPEGCLAGVDPSNCPDLRGINVFRSTQNTGFQVDKSTTWSAIGQYDVDLEAALNYTGRALYGVDTVSLGAAADSTSSATLTNQIVAAVADPDYYLGMLALGQAKSSFNSGGKPINSFLAALRESTKIPSFAYAYTAGAKYRLKSVFGSLVLGGYDSTRFKANANDFSFTFSQDPSRLLTVGVDSIMATNTLKGTFSLTSGAHLSVIDSTVPHLWLPKDVCAEFETAFGLTYDPKTDLYLVNDTMHRQLISNNPTITIKLVNSLQDTTINYTNIELPYAAFDLQASYPYYPNATNYFPIRRAANESQYVLGRTLLQEAYLIVDYERANFTVAQAVFPNPMPAANVVTITPTSNSSSTRPSSTSSPSSSSSDLARGAIVGLAIGVIMALVLAVFVFLFFFRRRRNKQRQQQQPQHELAGKNIPEADSRSHLPVVSTVVSTPLKVVSPQELNGTPLNELATPVNQEYTNHDYPPDYKAAVNVANEPQELHGESMTPITPRWREVHLPRSPTLYEMDRESSPSRRVSFMPSDDGFGNSDGGQSGVSPLTPRCQDPFHSKLSNVP</sequence>
<comment type="similarity">
    <text evidence="1">Belongs to the peptidase A1 family.</text>
</comment>
<evidence type="ECO:0000256" key="1">
    <source>
        <dbReference type="ARBA" id="ARBA00007447"/>
    </source>
</evidence>
<feature type="region of interest" description="Disordered" evidence="2">
    <location>
        <begin position="403"/>
        <end position="427"/>
    </location>
</feature>
<dbReference type="PANTHER" id="PTHR47966:SF51">
    <property type="entry name" value="BETA-SITE APP-CLEAVING ENZYME, ISOFORM A-RELATED"/>
    <property type="match status" value="1"/>
</dbReference>
<keyword evidence="4" id="KW-0378">Hydrolase</keyword>
<dbReference type="Proteomes" id="UP000249757">
    <property type="component" value="Unassembled WGS sequence"/>
</dbReference>
<dbReference type="Gene3D" id="2.40.70.10">
    <property type="entry name" value="Acid Proteases"/>
    <property type="match status" value="2"/>
</dbReference>
<accession>A0A317AA46</accession>
<organism evidence="4 5">
    <name type="scientific">Pyrenophora tritici-repentis</name>
    <dbReference type="NCBI Taxonomy" id="45151"/>
    <lineage>
        <taxon>Eukaryota</taxon>
        <taxon>Fungi</taxon>
        <taxon>Dikarya</taxon>
        <taxon>Ascomycota</taxon>
        <taxon>Pezizomycotina</taxon>
        <taxon>Dothideomycetes</taxon>
        <taxon>Pleosporomycetidae</taxon>
        <taxon>Pleosporales</taxon>
        <taxon>Pleosporineae</taxon>
        <taxon>Pleosporaceae</taxon>
        <taxon>Pyrenophora</taxon>
    </lineage>
</organism>
<evidence type="ECO:0000256" key="3">
    <source>
        <dbReference type="SAM" id="Phobius"/>
    </source>
</evidence>
<dbReference type="InterPro" id="IPR034164">
    <property type="entry name" value="Pepsin-like_dom"/>
</dbReference>
<proteinExistence type="inferred from homology"/>
<dbReference type="OrthoDB" id="4074350at2759"/>
<feature type="transmembrane region" description="Helical" evidence="3">
    <location>
        <begin position="432"/>
        <end position="455"/>
    </location>
</feature>
<dbReference type="GO" id="GO:0004190">
    <property type="term" value="F:aspartic-type endopeptidase activity"/>
    <property type="evidence" value="ECO:0007669"/>
    <property type="project" value="InterPro"/>
</dbReference>
<feature type="region of interest" description="Disordered" evidence="2">
    <location>
        <begin position="1"/>
        <end position="21"/>
    </location>
</feature>
<keyword evidence="4" id="KW-0645">Protease</keyword>
<dbReference type="Pfam" id="PF00026">
    <property type="entry name" value="Asp"/>
    <property type="match status" value="1"/>
</dbReference>
<dbReference type="CDD" id="cd05471">
    <property type="entry name" value="pepsin_like"/>
    <property type="match status" value="1"/>
</dbReference>
<dbReference type="EMBL" id="NRDI02000008">
    <property type="protein sequence ID" value="KAI1514274.1"/>
    <property type="molecule type" value="Genomic_DNA"/>
</dbReference>
<dbReference type="PANTHER" id="PTHR47966">
    <property type="entry name" value="BETA-SITE APP-CLEAVING ENZYME, ISOFORM A-RELATED"/>
    <property type="match status" value="1"/>
</dbReference>
<evidence type="ECO:0000313" key="5">
    <source>
        <dbReference type="Proteomes" id="UP000249757"/>
    </source>
</evidence>
<dbReference type="InterPro" id="IPR001461">
    <property type="entry name" value="Aspartic_peptidase_A1"/>
</dbReference>
<dbReference type="SUPFAM" id="SSF50630">
    <property type="entry name" value="Acid proteases"/>
    <property type="match status" value="1"/>
</dbReference>
<feature type="region of interest" description="Disordered" evidence="2">
    <location>
        <begin position="463"/>
        <end position="485"/>
    </location>
</feature>
<dbReference type="AlphaFoldDB" id="A0A317AA46"/>
<evidence type="ECO:0000313" key="4">
    <source>
        <dbReference type="EMBL" id="KAI1514274.1"/>
    </source>
</evidence>
<dbReference type="PRINTS" id="PR00792">
    <property type="entry name" value="PEPSIN"/>
</dbReference>
<feature type="region of interest" description="Disordered" evidence="2">
    <location>
        <begin position="567"/>
        <end position="617"/>
    </location>
</feature>
<dbReference type="InterPro" id="IPR033121">
    <property type="entry name" value="PEPTIDASE_A1"/>
</dbReference>
<reference evidence="5" key="1">
    <citation type="journal article" date="2022" name="Microb. Genom.">
        <title>A global pangenome for the wheat fungal pathogen Pyrenophora tritici-repentis and prediction of effector protein structural homology.</title>
        <authorList>
            <person name="Moolhuijzen P.M."/>
            <person name="See P.T."/>
            <person name="Shi G."/>
            <person name="Powell H.R."/>
            <person name="Cockram J."/>
            <person name="Jorgensen L.N."/>
            <person name="Benslimane H."/>
            <person name="Strelkov S.E."/>
            <person name="Turner J."/>
            <person name="Liu Z."/>
            <person name="Moffat C.S."/>
        </authorList>
    </citation>
    <scope>NUCLEOTIDE SEQUENCE [LARGE SCALE GENOMIC DNA]</scope>
</reference>
<dbReference type="PROSITE" id="PS51767">
    <property type="entry name" value="PEPTIDASE_A1"/>
    <property type="match status" value="1"/>
</dbReference>
<dbReference type="OMA" id="NEPQELH"/>
<gene>
    <name evidence="4" type="ORF">Ptr86124_006904</name>
</gene>
<feature type="compositionally biased region" description="Low complexity" evidence="2">
    <location>
        <begin position="405"/>
        <end position="426"/>
    </location>
</feature>
<dbReference type="InterPro" id="IPR021109">
    <property type="entry name" value="Peptidase_aspartic_dom_sf"/>
</dbReference>
<keyword evidence="3" id="KW-1133">Transmembrane helix</keyword>
<protein>
    <submittedName>
        <fullName evidence="4">Eukaryotic aspartyl protease</fullName>
    </submittedName>
</protein>
<keyword evidence="5" id="KW-1185">Reference proteome</keyword>
<keyword evidence="3" id="KW-0812">Transmembrane</keyword>
<comment type="caution">
    <text evidence="4">The sequence shown here is derived from an EMBL/GenBank/DDBJ whole genome shotgun (WGS) entry which is preliminary data.</text>
</comment>
<dbReference type="GO" id="GO:0006508">
    <property type="term" value="P:proteolysis"/>
    <property type="evidence" value="ECO:0007669"/>
    <property type="project" value="UniProtKB-KW"/>
</dbReference>
<evidence type="ECO:0000256" key="2">
    <source>
        <dbReference type="SAM" id="MobiDB-lite"/>
    </source>
</evidence>
<keyword evidence="3" id="KW-0472">Membrane</keyword>